<feature type="region of interest" description="Disordered" evidence="2">
    <location>
        <begin position="1"/>
        <end position="50"/>
    </location>
</feature>
<feature type="region of interest" description="Disordered" evidence="2">
    <location>
        <begin position="163"/>
        <end position="183"/>
    </location>
</feature>
<feature type="coiled-coil region" evidence="1">
    <location>
        <begin position="3345"/>
        <end position="3372"/>
    </location>
</feature>
<dbReference type="RefSeq" id="XP_067178967.1">
    <property type="nucleotide sequence ID" value="XM_067322170.1"/>
</dbReference>
<dbReference type="EMBL" id="JAFEUZ010000021">
    <property type="protein sequence ID" value="KAG5479412.1"/>
    <property type="molecule type" value="Genomic_DNA"/>
</dbReference>
<evidence type="ECO:0000256" key="1">
    <source>
        <dbReference type="SAM" id="Coils"/>
    </source>
</evidence>
<dbReference type="GO" id="GO:0016460">
    <property type="term" value="C:myosin II complex"/>
    <property type="evidence" value="ECO:0007669"/>
    <property type="project" value="TreeGrafter"/>
</dbReference>
<feature type="compositionally biased region" description="Polar residues" evidence="2">
    <location>
        <begin position="1706"/>
        <end position="1715"/>
    </location>
</feature>
<feature type="region of interest" description="Disordered" evidence="2">
    <location>
        <begin position="1582"/>
        <end position="1608"/>
    </location>
</feature>
<evidence type="ECO:0000313" key="3">
    <source>
        <dbReference type="EMBL" id="KAG5479412.1"/>
    </source>
</evidence>
<feature type="compositionally biased region" description="Low complexity" evidence="2">
    <location>
        <begin position="1731"/>
        <end position="1744"/>
    </location>
</feature>
<feature type="coiled-coil region" evidence="1">
    <location>
        <begin position="250"/>
        <end position="296"/>
    </location>
</feature>
<dbReference type="GeneID" id="92514682"/>
<feature type="compositionally biased region" description="Basic and acidic residues" evidence="2">
    <location>
        <begin position="1582"/>
        <end position="1595"/>
    </location>
</feature>
<feature type="compositionally biased region" description="Basic and acidic residues" evidence="2">
    <location>
        <begin position="1383"/>
        <end position="1402"/>
    </location>
</feature>
<dbReference type="GO" id="GO:0005737">
    <property type="term" value="C:cytoplasm"/>
    <property type="evidence" value="ECO:0007669"/>
    <property type="project" value="TreeGrafter"/>
</dbReference>
<dbReference type="GO" id="GO:0032982">
    <property type="term" value="C:myosin filament"/>
    <property type="evidence" value="ECO:0007669"/>
    <property type="project" value="TreeGrafter"/>
</dbReference>
<gene>
    <name evidence="3" type="ORF">LSCM1_04672</name>
</gene>
<dbReference type="Gene3D" id="1.10.287.1490">
    <property type="match status" value="1"/>
</dbReference>
<sequence length="3667" mass="392869">MHTPRTGSGAPSLQRVTTTAGMKSPSYRHGHETGDGGFPGGNTSPLFPPLTPEREEALRAKGRQLLEEYRCEVAEKGLPYAAEEVAALQERGRELLRTAREAAAANGGHHVPAPMLSAAARTAAATAHLSALLTGASSMDINNGGSVAEPSTSASPQLLHTATAMPSSSTAKPLATAEGEGVGAPEKVTSIDAAALPSPPLPSPMQDVLTGEQSLPRFVPEQQAPLLEPPLPAPVTAEQFLPQGQADASRQALLEQFNEHMSQCERANQAYWAHVSSEHEKQLSALQQECAAYAHRAAGAEAAAKAQQQQWALEEEDRANAAATLRLEAISLAEELQVAFQRTAEADATRSALQATLQLHKSRLSELEQQYSIANEELRAAQEEADAARRRIAELEAANAELRAACEGAAAAPLTRGDANPFADAGDDGELDAARRRIAELEAANAELRAACEGAAAAPLTRGDANPFADAGDDGELDAARRRIAELEAANAELRAACEGAAAAPLTRGDANPFADAGDDGELDAARRRIAELEAANAELEAANAELEAANAELRAACEGAAAAPLTRGDANPFADAGDDGELDAARRRIAELEAANAELRAACEGAAAAPLTRGDANPFADAGDDGELDAARRRIAELEAANAELRAACEGAAAAPLTRGDANPFADAGDDGELDAARRRIAELEAANAELRAACEGAAAAPLTRGDANPFADAGDDGELDAARRRIAELEAANAELRAACEGAAAAPLTRGDANPFADAGDDGELDAARRRIAELEAANAELRAACEGAAAAPLTRGDANPFADAGDDGELDAARRRIAELEAANAELRAACEGAAAAPLTRGDANPFADAGDDGELDAARRRIAELEAANAELRAACEGAAAAPLTRGDANPFADAGDDGELDAARRRIAELEAANAELEAANAELRAACEGAAAAPLTRGDANPFADAGDDGELDAARRRIAELEAANAELRAACEGAAAAPLTRGDANPFADAGDDGELDAARRRIAELEAANAELRAACEGAAAAPLTRGDANPFADAGDDGELDAARRRIAELEAANAELRAACEGAAAAPLTRGDANPFADAGDDGELDAARRRIAELEAANAELRAACEGAAAAPLTRGDANPFADAGDDGELDAARRRIAELEAANAELRAACEGAAAAPLTRGDANPFADAGDDGELDAARRRIAELEAANAELRAACEDACSAGKTRDGELEEALEYVGDLEEALAEAAGDLERLQEDVEEKSRLIQALRAGEAALGCLAVDTTCRAGSSRGNVAHTSEGGLSSLEEGITCNSAEVVRALRMRVADLTHELEKMRRKQEQPSMSAMVPGMEALGRQYADVERRLALAEEANAALEDEVQQLRGQAPGIADGQKRAKEGGVAKSERQKSRPPDGTTRTVALATASVSSLNNLGSASDGTYGPEEVLSTVPLPLAGTSTKPMRGLEDHHASKASGAAGSGTGAALRGIGLHAVVAGIPAAADVESGEEDDSNSHSTPHTMASYHMGRDNEGSHGGMAGLVTGSLHDGDAGQISGADEDQECQRAATFRTLLPAASEDAEALGAMPTCRDGDIELNDSHLGPRDIDVDGDDDDNTEEGDVSVSTRVAASLGQRATYTAALEGKVDDSGAAMQKLGRQYADAQHRLFRSEEARQSLEAEVVELRGMVEELHTALARQPQQMPFAARVSGDVGGDAETCTATSASSVPTAVRERPIQRDGRGQGVSLSAVASSQSAGDDAESGSFSSAHLTEHGVSVTTTAAPAHDDDPRACQYPFGTATPEDTGALHERIADLEGRLRESEAQHEEELQVLAEAAADRITAMEQQYADSLEAAQKAVETAEEELRGEQRITASLRAQVTQLTNTLTDAQTAHAAELQMLRAEDEALLQQRLSGEEDSLEVAIQTLGQRYQDYRRALTSCSETGDGDTASKGGTPGSSQLPLETAQYWEAQHATLLERFHQLEREYDAFAQGITALQRRVSEQEAMRQEEEQSRRMRDTTAQQLTTLHRRLEEMRKVVDAAQADAQAHSDELRDFTARHSESEAALRAEVSRLRSQLQAAREELTHANNLNGELSELLQQGATSVEAALQERDAQCTALNGQVQQLKLQLAATGDRLAGQQAALQEQRVGAAALQQRLLELEEERRVAEAQLREVQQNVEEHKRAAMSAAERASRDAEQARAAAQQAMAQQHEAHKQEIAALHRELDDLRGELEVAQTVAATVPLETQRHQCDLGTVRDRLAEALRTQQELQQHLNRSRSEVERQRLLMRGGDGSGVDASDTGDYEGGARSRGTAADARLNALLHRTEELEEKLRETAAERDEVQQERDRLSMQVKSAARMAEVKEQSTRRQEAELRSARSQLAAVRDDLAQRVQSNHTLQLEVEHLQERLADMTRAYEELQGRHHVTRSQSVMQEHGVALLMAKTVTIPHTLEEFVEGVFSAYQAVVHVASKDRRYIVDRCDRIERATSDAMAEAEAQSRAYEAAIAEAQEEQQQMKEIIENLQQTLQKAEEAKDAAERAAAAAREELEATQRQAREDVFNAQRDLQGAELQHADTLHSLSLLQDEVANTAALIRNQKSGYEQREAELMEEVARLQAELETRKSSARQLQQAKDERCAELQDMIDGAVQARDRAVHEAQALQTQLARVLPRLAQLEDEQAQRTADLMDTAQQLSALHKKTASTENVSRQHIEELNKTLQELLQAHAILQRTHTSTEATAHRLKSQLADVTQELQRTTEKASQQEGELAAVRARLHEVEAQTSSVIADDQTRLQDSERRVRGLEHRNTALQQECKTLQESLQSLRLEHDLAVDALQRKSEAMAAQEQQMNGKLQLVRERVATLEAERRELMSSEQALTASRDACQREVRSLEHQAEHLKRHLHASNGHNERLNQEMVQLKSEHAAEVDRLREAITDAQKELTKCRQLLAKAEARQVEQESTHYSLSTEVCAVREELKAARAQAEKATEQYRKAKAEQEEMSTLLQSQIAHLYDELRGKQEKLRTLENTSAHQQDTLNGLRQGISEAEESLKRTRQELLSQQEAAAAAKEHHRRDRYELQTKLNDAEDAVAEMVRSQEQYRQRMTSKVELYEVAEEALRREVTDLRADVARLEEALAATTHGKETAETHQSRQAQSIKAAESELQSLRAQSARDMEELTHLKLQVQQRTTELERCRREATAQLAGERLRWETEHAAACEALEEALRQEQQATRDAREARECALASLECKQKVVVSMEDECRALRGELRQLRRSLDAAHYQLTSLEGMAKDTANALGMTPEDLFGSEGSALVDPAPHLHGTSVDSIVSCASAAVSAAAVQSVMDELQRRLSIYTLAANTFDAEDDQVAELRKALEQHEDAVQLLAEACIGESMSAASSATPLHAGIAATGEATPGLNSTPTPRSPRTAASPGADLGRTSASAAPPRVVLTAAQRGLMQSIRQASSTYVHRVEDHVRTAQQMLRCVMMAIGAHEIASPPASCPTTAALPSRHRLHVAATVAELHRRTATLTRATERTLDLVLQGGGGVAAAERSLTQSPSGSILHEQLQDMRRLFSEAERYALLPFNELLSFPYSAEVGAAAAVTADEEGKVGGQPSSKLHAHTKRPQLVRVSGPGTASVTVAASSDRPPSSTTHTSGAVCVETVAVAALSPIKCDEPGRQWF</sequence>
<feature type="coiled-coil region" evidence="1">
    <location>
        <begin position="1798"/>
        <end position="1865"/>
    </location>
</feature>
<feature type="compositionally biased region" description="Acidic residues" evidence="2">
    <location>
        <begin position="1596"/>
        <end position="1608"/>
    </location>
</feature>
<feature type="coiled-coil region" evidence="1">
    <location>
        <begin position="1647"/>
        <end position="1681"/>
    </location>
</feature>
<feature type="region of interest" description="Disordered" evidence="2">
    <location>
        <begin position="1492"/>
        <end position="1546"/>
    </location>
</feature>
<evidence type="ECO:0000256" key="2">
    <source>
        <dbReference type="SAM" id="MobiDB-lite"/>
    </source>
</evidence>
<proteinExistence type="predicted"/>
<feature type="region of interest" description="Disordered" evidence="2">
    <location>
        <begin position="1926"/>
        <end position="1947"/>
    </location>
</feature>
<feature type="region of interest" description="Disordered" evidence="2">
    <location>
        <begin position="1445"/>
        <end position="1466"/>
    </location>
</feature>
<feature type="compositionally biased region" description="Polar residues" evidence="2">
    <location>
        <begin position="3620"/>
        <end position="3640"/>
    </location>
</feature>
<feature type="region of interest" description="Disordered" evidence="2">
    <location>
        <begin position="2275"/>
        <end position="2300"/>
    </location>
</feature>
<dbReference type="GO" id="GO:0051015">
    <property type="term" value="F:actin filament binding"/>
    <property type="evidence" value="ECO:0007669"/>
    <property type="project" value="TreeGrafter"/>
</dbReference>
<keyword evidence="1" id="KW-0175">Coiled coil</keyword>
<feature type="coiled-coil region" evidence="1">
    <location>
        <begin position="1980"/>
        <end position="2084"/>
    </location>
</feature>
<feature type="coiled-coil region" evidence="1">
    <location>
        <begin position="2307"/>
        <end position="2411"/>
    </location>
</feature>
<evidence type="ECO:0008006" key="5">
    <source>
        <dbReference type="Google" id="ProtNLM"/>
    </source>
</evidence>
<comment type="caution">
    <text evidence="3">The sequence shown here is derived from an EMBL/GenBank/DDBJ whole genome shotgun (WGS) entry which is preliminary data.</text>
</comment>
<feature type="compositionally biased region" description="Basic and acidic residues" evidence="2">
    <location>
        <begin position="3127"/>
        <end position="3136"/>
    </location>
</feature>
<protein>
    <recommendedName>
        <fullName evidence="5">Plectin</fullName>
    </recommendedName>
</protein>
<feature type="region of interest" description="Disordered" evidence="2">
    <location>
        <begin position="3125"/>
        <end position="3152"/>
    </location>
</feature>
<feature type="region of interest" description="Disordered" evidence="2">
    <location>
        <begin position="1702"/>
        <end position="1754"/>
    </location>
</feature>
<dbReference type="KEGG" id="lmat:92514682"/>
<feature type="compositionally biased region" description="Polar residues" evidence="2">
    <location>
        <begin position="1"/>
        <end position="21"/>
    </location>
</feature>
<feature type="compositionally biased region" description="Basic and acidic residues" evidence="2">
    <location>
        <begin position="1718"/>
        <end position="1728"/>
    </location>
</feature>
<feature type="coiled-coil region" evidence="1">
    <location>
        <begin position="2586"/>
        <end position="2623"/>
    </location>
</feature>
<reference evidence="3 4" key="1">
    <citation type="submission" date="2021-03" db="EMBL/GenBank/DDBJ databases">
        <title>Leishmania (Mundinia) martiniquensis Genome sequencing and assembly.</title>
        <authorList>
            <person name="Almutairi H."/>
            <person name="Gatherer D."/>
        </authorList>
    </citation>
    <scope>NUCLEOTIDE SEQUENCE [LARGE SCALE GENOMIC DNA]</scope>
    <source>
        <strain evidence="3">LSCM1</strain>
    </source>
</reference>
<accession>A0A836GCF7</accession>
<feature type="coiled-coil region" evidence="1">
    <location>
        <begin position="3204"/>
        <end position="3259"/>
    </location>
</feature>
<keyword evidence="4" id="KW-1185">Reference proteome</keyword>
<dbReference type="PANTHER" id="PTHR45615">
    <property type="entry name" value="MYOSIN HEAVY CHAIN, NON-MUSCLE"/>
    <property type="match status" value="1"/>
</dbReference>
<feature type="coiled-coil region" evidence="1">
    <location>
        <begin position="350"/>
        <end position="1264"/>
    </location>
</feature>
<dbReference type="Proteomes" id="UP000673552">
    <property type="component" value="Chromosome 21"/>
</dbReference>
<feature type="region of interest" description="Disordered" evidence="2">
    <location>
        <begin position="3394"/>
        <end position="3427"/>
    </location>
</feature>
<feature type="region of interest" description="Disordered" evidence="2">
    <location>
        <begin position="1376"/>
        <end position="1407"/>
    </location>
</feature>
<feature type="coiled-coil region" evidence="1">
    <location>
        <begin position="1309"/>
        <end position="1376"/>
    </location>
</feature>
<dbReference type="PANTHER" id="PTHR45615:SF66">
    <property type="entry name" value="CARD DOMAIN-CONTAINING PROTEIN"/>
    <property type="match status" value="1"/>
</dbReference>
<dbReference type="GO" id="GO:0000146">
    <property type="term" value="F:microfilament motor activity"/>
    <property type="evidence" value="ECO:0007669"/>
    <property type="project" value="TreeGrafter"/>
</dbReference>
<feature type="region of interest" description="Disordered" evidence="2">
    <location>
        <begin position="3617"/>
        <end position="3640"/>
    </location>
</feature>
<organism evidence="3 4">
    <name type="scientific">Leishmania martiniquensis</name>
    <dbReference type="NCBI Taxonomy" id="1580590"/>
    <lineage>
        <taxon>Eukaryota</taxon>
        <taxon>Discoba</taxon>
        <taxon>Euglenozoa</taxon>
        <taxon>Kinetoplastea</taxon>
        <taxon>Metakinetoplastina</taxon>
        <taxon>Trypanosomatida</taxon>
        <taxon>Trypanosomatidae</taxon>
        <taxon>Leishmaniinae</taxon>
        <taxon>Leishmania</taxon>
    </lineage>
</organism>
<evidence type="ECO:0000313" key="4">
    <source>
        <dbReference type="Proteomes" id="UP000673552"/>
    </source>
</evidence>
<feature type="coiled-coil region" evidence="1">
    <location>
        <begin position="2131"/>
        <end position="2268"/>
    </location>
</feature>
<name>A0A836GCF7_9TRYP</name>
<feature type="coiled-coil region" evidence="1">
    <location>
        <begin position="2480"/>
        <end position="2553"/>
    </location>
</feature>
<dbReference type="OrthoDB" id="267384at2759"/>